<evidence type="ECO:0000256" key="3">
    <source>
        <dbReference type="ARBA" id="ARBA00022475"/>
    </source>
</evidence>
<dbReference type="PANTHER" id="PTHR33281:SF19">
    <property type="entry name" value="VOLTAGE-DEPENDENT ANION CHANNEL-FORMING PROTEIN YNEE"/>
    <property type="match status" value="1"/>
</dbReference>
<keyword evidence="2" id="KW-0813">Transport</keyword>
<sequence length="303" mass="35349">MLLKKNIPFKYVFGKIKYEVLLVAVYTLVVVLLHDRFNLKHMAIPLSVPMIMGTVISLLLAFRSNQAYDRWWEARTVWGAIVNDSRTFSRQVLSFIDHAYDGEEVGHFRERMVRRQIAWCYALGQSLRGLDGREGLDRHIPKREISHVCRYTNIPMALLELHARDLNYALKQGWINEYQQVQLDQTLSRLCDAMGKCERIKNTVFPATYSLYIHFALNFFILLLPFALIEYFGFVEVPMVVAIAASFLLIEKMAIHLQDPFDNKPTDTPMTAISRNIERDLKQMLNDHHLPETVNAEYKFYVM</sequence>
<evidence type="ECO:0000313" key="10">
    <source>
        <dbReference type="EMBL" id="UPK70908.1"/>
    </source>
</evidence>
<feature type="transmembrane region" description="Helical" evidence="9">
    <location>
        <begin position="43"/>
        <end position="62"/>
    </location>
</feature>
<dbReference type="InterPro" id="IPR044669">
    <property type="entry name" value="YneE/VCCN1/2-like"/>
</dbReference>
<evidence type="ECO:0000256" key="8">
    <source>
        <dbReference type="ARBA" id="ARBA00034708"/>
    </source>
</evidence>
<name>A0ABY4I498_CHIFI</name>
<keyword evidence="3" id="KW-1003">Cell membrane</keyword>
<dbReference type="Pfam" id="PF25539">
    <property type="entry name" value="Bestrophin_2"/>
    <property type="match status" value="1"/>
</dbReference>
<dbReference type="EMBL" id="CP095855">
    <property type="protein sequence ID" value="UPK70908.1"/>
    <property type="molecule type" value="Genomic_DNA"/>
</dbReference>
<feature type="transmembrane region" description="Helical" evidence="9">
    <location>
        <begin position="204"/>
        <end position="225"/>
    </location>
</feature>
<dbReference type="Proteomes" id="UP000830198">
    <property type="component" value="Chromosome"/>
</dbReference>
<evidence type="ECO:0000256" key="5">
    <source>
        <dbReference type="ARBA" id="ARBA00022989"/>
    </source>
</evidence>
<feature type="transmembrane region" description="Helical" evidence="9">
    <location>
        <begin position="231"/>
        <end position="250"/>
    </location>
</feature>
<evidence type="ECO:0000256" key="2">
    <source>
        <dbReference type="ARBA" id="ARBA00022448"/>
    </source>
</evidence>
<organism evidence="10 11">
    <name type="scientific">Chitinophaga filiformis</name>
    <name type="common">Myxococcus filiformis</name>
    <name type="synonym">Flexibacter filiformis</name>
    <dbReference type="NCBI Taxonomy" id="104663"/>
    <lineage>
        <taxon>Bacteria</taxon>
        <taxon>Pseudomonadati</taxon>
        <taxon>Bacteroidota</taxon>
        <taxon>Chitinophagia</taxon>
        <taxon>Chitinophagales</taxon>
        <taxon>Chitinophagaceae</taxon>
        <taxon>Chitinophaga</taxon>
    </lineage>
</organism>
<reference evidence="10 11" key="1">
    <citation type="submission" date="2022-04" db="EMBL/GenBank/DDBJ databases">
        <title>The arsenic-methylating capacity of Chitinophaga filiformis YT5 during chitin decomposition.</title>
        <authorList>
            <person name="Chen G."/>
            <person name="Liang Y."/>
        </authorList>
    </citation>
    <scope>NUCLEOTIDE SEQUENCE [LARGE SCALE GENOMIC DNA]</scope>
    <source>
        <strain evidence="10 11">YT5</strain>
    </source>
</reference>
<evidence type="ECO:0000256" key="7">
    <source>
        <dbReference type="ARBA" id="ARBA00023136"/>
    </source>
</evidence>
<keyword evidence="5 9" id="KW-1133">Transmembrane helix</keyword>
<gene>
    <name evidence="10" type="ORF">MYF79_06290</name>
</gene>
<keyword evidence="6" id="KW-0406">Ion transport</keyword>
<dbReference type="RefSeq" id="WP_247813063.1">
    <property type="nucleotide sequence ID" value="NZ_CP095855.1"/>
</dbReference>
<dbReference type="PANTHER" id="PTHR33281">
    <property type="entry name" value="UPF0187 PROTEIN YNEE"/>
    <property type="match status" value="1"/>
</dbReference>
<evidence type="ECO:0008006" key="12">
    <source>
        <dbReference type="Google" id="ProtNLM"/>
    </source>
</evidence>
<evidence type="ECO:0000256" key="9">
    <source>
        <dbReference type="SAM" id="Phobius"/>
    </source>
</evidence>
<keyword evidence="11" id="KW-1185">Reference proteome</keyword>
<evidence type="ECO:0000256" key="6">
    <source>
        <dbReference type="ARBA" id="ARBA00023065"/>
    </source>
</evidence>
<proteinExistence type="inferred from homology"/>
<evidence type="ECO:0000313" key="11">
    <source>
        <dbReference type="Proteomes" id="UP000830198"/>
    </source>
</evidence>
<evidence type="ECO:0000256" key="1">
    <source>
        <dbReference type="ARBA" id="ARBA00004651"/>
    </source>
</evidence>
<evidence type="ECO:0000256" key="4">
    <source>
        <dbReference type="ARBA" id="ARBA00022692"/>
    </source>
</evidence>
<keyword evidence="7 9" id="KW-0472">Membrane</keyword>
<accession>A0ABY4I498</accession>
<protein>
    <recommendedName>
        <fullName evidence="12">Bestrophin, RFP-TM, chloride channel</fullName>
    </recommendedName>
</protein>
<comment type="subcellular location">
    <subcellularLocation>
        <location evidence="1">Cell membrane</location>
        <topology evidence="1">Multi-pass membrane protein</topology>
    </subcellularLocation>
</comment>
<feature type="transmembrane region" description="Helical" evidence="9">
    <location>
        <begin position="20"/>
        <end position="37"/>
    </location>
</feature>
<comment type="similarity">
    <text evidence="8">Belongs to the anion channel-forming bestrophin (TC 1.A.46) family.</text>
</comment>
<keyword evidence="4 9" id="KW-0812">Transmembrane</keyword>